<organism evidence="1 2">
    <name type="scientific">Phytophthora nicotianae (strain INRA-310)</name>
    <name type="common">Phytophthora parasitica</name>
    <dbReference type="NCBI Taxonomy" id="761204"/>
    <lineage>
        <taxon>Eukaryota</taxon>
        <taxon>Sar</taxon>
        <taxon>Stramenopiles</taxon>
        <taxon>Oomycota</taxon>
        <taxon>Peronosporomycetes</taxon>
        <taxon>Peronosporales</taxon>
        <taxon>Peronosporaceae</taxon>
        <taxon>Phytophthora</taxon>
    </lineage>
</organism>
<dbReference type="OrthoDB" id="149732at2759"/>
<evidence type="ECO:0000313" key="1">
    <source>
        <dbReference type="EMBL" id="ETN15832.1"/>
    </source>
</evidence>
<proteinExistence type="predicted"/>
<dbReference type="EMBL" id="KI669570">
    <property type="protein sequence ID" value="ETN15832.1"/>
    <property type="molecule type" value="Genomic_DNA"/>
</dbReference>
<sequence length="164" mass="18800">MLVEVAVLNHVAADWLIFSQVHLAPLYSMDGYRQTLLGRALADALQDMEKECSGDSDDANADALDMDGDLLFSLFDEAMQLELLHSDHKDQERPVRTFTHDSLELTGQVTAFNRFMDDWSVLVRMRPQDIQLNHGVAVLDLPQQNYEHEKEQEVAMRLKMRKRG</sequence>
<evidence type="ECO:0000313" key="2">
    <source>
        <dbReference type="Proteomes" id="UP000018817"/>
    </source>
</evidence>
<name>W2QRM3_PHYN3</name>
<dbReference type="GeneID" id="20176945"/>
<dbReference type="OMA" id="DMEKECS"/>
<dbReference type="Proteomes" id="UP000018817">
    <property type="component" value="Unassembled WGS sequence"/>
</dbReference>
<dbReference type="RefSeq" id="XP_008899327.1">
    <property type="nucleotide sequence ID" value="XM_008901079.1"/>
</dbReference>
<accession>W2QRM3</accession>
<dbReference type="VEuPathDB" id="FungiDB:PPTG_07023"/>
<dbReference type="AlphaFoldDB" id="W2QRM3"/>
<reference evidence="1 2" key="2">
    <citation type="submission" date="2013-11" db="EMBL/GenBank/DDBJ databases">
        <title>The Genome Sequence of Phytophthora parasitica INRA-310.</title>
        <authorList>
            <consortium name="The Broad Institute Genomics Platform"/>
            <person name="Russ C."/>
            <person name="Tyler B."/>
            <person name="Panabieres F."/>
            <person name="Shan W."/>
            <person name="Tripathy S."/>
            <person name="Grunwald N."/>
            <person name="Machado M."/>
            <person name="Johnson C.S."/>
            <person name="Arredondo F."/>
            <person name="Hong C."/>
            <person name="Coffey M."/>
            <person name="Young S.K."/>
            <person name="Zeng Q."/>
            <person name="Gargeya S."/>
            <person name="Fitzgerald M."/>
            <person name="Abouelleil A."/>
            <person name="Alvarado L."/>
            <person name="Chapman S.B."/>
            <person name="Gainer-Dewar J."/>
            <person name="Goldberg J."/>
            <person name="Griggs A."/>
            <person name="Gujja S."/>
            <person name="Hansen M."/>
            <person name="Howarth C."/>
            <person name="Imamovic A."/>
            <person name="Ireland A."/>
            <person name="Larimer J."/>
            <person name="McCowan C."/>
            <person name="Murphy C."/>
            <person name="Pearson M."/>
            <person name="Poon T.W."/>
            <person name="Priest M."/>
            <person name="Roberts A."/>
            <person name="Saif S."/>
            <person name="Shea T."/>
            <person name="Sykes S."/>
            <person name="Wortman J."/>
            <person name="Nusbaum C."/>
            <person name="Birren B."/>
        </authorList>
    </citation>
    <scope>NUCLEOTIDE SEQUENCE [LARGE SCALE GENOMIC DNA]</scope>
    <source>
        <strain evidence="1 2">INRA-310</strain>
    </source>
</reference>
<reference evidence="2" key="1">
    <citation type="submission" date="2011-12" db="EMBL/GenBank/DDBJ databases">
        <authorList>
            <consortium name="The Broad Institute Genome Sequencing Platform"/>
            <person name="Russ C."/>
            <person name="Tyler B."/>
            <person name="Panabieres F."/>
            <person name="Shan W."/>
            <person name="Tripathy S."/>
            <person name="Grunwald N."/>
            <person name="Machado M."/>
            <person name="Young S.K."/>
            <person name="Zeng Q."/>
            <person name="Gargeya S."/>
            <person name="Fitzgerald M."/>
            <person name="Haas B."/>
            <person name="Abouelleil A."/>
            <person name="Alvarado L."/>
            <person name="Arachchi H.M."/>
            <person name="Berlin A."/>
            <person name="Chapman S.B."/>
            <person name="Gearin G."/>
            <person name="Goldberg J."/>
            <person name="Griggs A."/>
            <person name="Gujja S."/>
            <person name="Hansen M."/>
            <person name="Heiman D."/>
            <person name="Howarth C."/>
            <person name="Larimer J."/>
            <person name="Lui A."/>
            <person name="MacDonald P.J.P."/>
            <person name="McCowen C."/>
            <person name="Montmayeur A."/>
            <person name="Murphy C."/>
            <person name="Neiman D."/>
            <person name="Pearson M."/>
            <person name="Priest M."/>
            <person name="Roberts A."/>
            <person name="Saif S."/>
            <person name="Shea T."/>
            <person name="Sisk P."/>
            <person name="Stolte C."/>
            <person name="Sykes S."/>
            <person name="Wortman J."/>
            <person name="Nusbaum C."/>
            <person name="Birren B."/>
        </authorList>
    </citation>
    <scope>NUCLEOTIDE SEQUENCE [LARGE SCALE GENOMIC DNA]</scope>
    <source>
        <strain evidence="2">INRA-310</strain>
    </source>
</reference>
<protein>
    <submittedName>
        <fullName evidence="1">Uncharacterized protein</fullName>
    </submittedName>
</protein>
<gene>
    <name evidence="1" type="ORF">PPTG_07023</name>
</gene>